<dbReference type="InterPro" id="IPR002999">
    <property type="entry name" value="Tudor"/>
</dbReference>
<protein>
    <submittedName>
        <fullName evidence="3">Tudor domain-containing protein</fullName>
    </submittedName>
</protein>
<dbReference type="Pfam" id="PF00567">
    <property type="entry name" value="TUDOR"/>
    <property type="match status" value="1"/>
</dbReference>
<proteinExistence type="predicted"/>
<dbReference type="CDD" id="cd20379">
    <property type="entry name" value="Tudor_dTUD-like"/>
    <property type="match status" value="1"/>
</dbReference>
<name>A0A914X855_9BILA</name>
<dbReference type="Gene3D" id="2.30.30.140">
    <property type="match status" value="1"/>
</dbReference>
<keyword evidence="2" id="KW-1185">Reference proteome</keyword>
<reference evidence="3" key="1">
    <citation type="submission" date="2022-11" db="UniProtKB">
        <authorList>
            <consortium name="WormBaseParasite"/>
        </authorList>
    </citation>
    <scope>IDENTIFICATION</scope>
</reference>
<sequence length="193" mass="21779">MWRNQALLYAGTNFRAKVFGKQCNQISVVPWNDETEAKFNNMQMQLHTLVTEELWTYSNDRCKAGDAVVVFDERIKKYMRATIVSVKSSCWRVYLIDTGETLNVNQNELYPLYPKHTTIFEVPPMAFHCLILSIVATADEADSTASASASLLPPTSDQLAMIERGTILRVTTMATAESEYPSQNVLVRLESSN</sequence>
<organism evidence="2 3">
    <name type="scientific">Plectus sambesii</name>
    <dbReference type="NCBI Taxonomy" id="2011161"/>
    <lineage>
        <taxon>Eukaryota</taxon>
        <taxon>Metazoa</taxon>
        <taxon>Ecdysozoa</taxon>
        <taxon>Nematoda</taxon>
        <taxon>Chromadorea</taxon>
        <taxon>Plectida</taxon>
        <taxon>Plectina</taxon>
        <taxon>Plectoidea</taxon>
        <taxon>Plectidae</taxon>
        <taxon>Plectus</taxon>
    </lineage>
</organism>
<evidence type="ECO:0000313" key="2">
    <source>
        <dbReference type="Proteomes" id="UP000887566"/>
    </source>
</evidence>
<evidence type="ECO:0000259" key="1">
    <source>
        <dbReference type="Pfam" id="PF00567"/>
    </source>
</evidence>
<feature type="domain" description="Tudor" evidence="1">
    <location>
        <begin position="22"/>
        <end position="129"/>
    </location>
</feature>
<dbReference type="SUPFAM" id="SSF63748">
    <property type="entry name" value="Tudor/PWWP/MBT"/>
    <property type="match status" value="1"/>
</dbReference>
<dbReference type="WBParaSite" id="PSAMB.scaffold6794size8779.g29103.t1">
    <property type="protein sequence ID" value="PSAMB.scaffold6794size8779.g29103.t1"/>
    <property type="gene ID" value="PSAMB.scaffold6794size8779.g29103"/>
</dbReference>
<evidence type="ECO:0000313" key="3">
    <source>
        <dbReference type="WBParaSite" id="PSAMB.scaffold6794size8779.g29103.t1"/>
    </source>
</evidence>
<dbReference type="AlphaFoldDB" id="A0A914X855"/>
<accession>A0A914X855</accession>
<dbReference type="Proteomes" id="UP000887566">
    <property type="component" value="Unplaced"/>
</dbReference>